<protein>
    <submittedName>
        <fullName evidence="1">Uncharacterized protein</fullName>
    </submittedName>
</protein>
<gene>
    <name evidence="1" type="ORF">ACCO45_011771</name>
</gene>
<dbReference type="Proteomes" id="UP001638806">
    <property type="component" value="Unassembled WGS sequence"/>
</dbReference>
<evidence type="ECO:0000313" key="2">
    <source>
        <dbReference type="Proteomes" id="UP001638806"/>
    </source>
</evidence>
<organism evidence="1 2">
    <name type="scientific">Purpureocillium lilacinum</name>
    <name type="common">Paecilomyces lilacinus</name>
    <dbReference type="NCBI Taxonomy" id="33203"/>
    <lineage>
        <taxon>Eukaryota</taxon>
        <taxon>Fungi</taxon>
        <taxon>Dikarya</taxon>
        <taxon>Ascomycota</taxon>
        <taxon>Pezizomycotina</taxon>
        <taxon>Sordariomycetes</taxon>
        <taxon>Hypocreomycetidae</taxon>
        <taxon>Hypocreales</taxon>
        <taxon>Ophiocordycipitaceae</taxon>
        <taxon>Purpureocillium</taxon>
    </lineage>
</organism>
<evidence type="ECO:0000313" key="1">
    <source>
        <dbReference type="EMBL" id="KAL3953815.1"/>
    </source>
</evidence>
<sequence length="574" mass="62495">MSLSETWSFPASTAITFDPVAFAGAEEQQPCHPAFPSFVTTPSALPPPPQSILTPPSSAKSPSPSPQMTRKRKMPPSASSLPNPKDLSKEDDWTRVKDPKEKKRIQNRVAQRTYRHRMKARLGELQARLDTHERLQLQHSAACAHGPHGQNIVMPAFNGETPIPGNHSPAVGLCEPEHSPSPVAGHAATAQMLPMHPGMYREQSFDDSADPAMYPPGTRFPNSPGGPQQSPSQHSHGLLSPPSRYQQDGRPVALPEGFAGDSLSLTPRMVIPRLRYSWNSRYATNTPVTRSLAGPNLSDTDGTSQVEQTHDINGFSSAHAGSVGFAYHNPMHDTWKTEGVQSEMKDASPVTDPMTYPSLTGALPLPQVPALATNPDATGTFRPVPLPVSENASLDERFSSIMKQVEAAGFESFDDLVTAYYRETFTATSSLANEQRLSRNRRLPKVISDVFQATRDWTTWERYGFHEEILKTAEAMLVEERAGAGGSLLAHVMPLIESADGTVPASAGETLLGLKKVIQHELPNSWALAMSLTADGRSSWQRDRSSTALATILLLQFSGRIPNEQLLQLIGSCL</sequence>
<keyword evidence="2" id="KW-1185">Reference proteome</keyword>
<comment type="caution">
    <text evidence="1">The sequence shown here is derived from an EMBL/GenBank/DDBJ whole genome shotgun (WGS) entry which is preliminary data.</text>
</comment>
<dbReference type="EMBL" id="JBGNUJ010000011">
    <property type="protein sequence ID" value="KAL3953815.1"/>
    <property type="molecule type" value="Genomic_DNA"/>
</dbReference>
<proteinExistence type="predicted"/>
<reference evidence="1" key="1">
    <citation type="submission" date="2024-12" db="EMBL/GenBank/DDBJ databases">
        <title>Comparative genomics and development of molecular markers within Purpureocillium lilacinum and among Purpureocillium species.</title>
        <authorList>
            <person name="Yeh Z.-Y."/>
            <person name="Ni N.-T."/>
            <person name="Lo P.-H."/>
            <person name="Mushyakhwo K."/>
            <person name="Lin C.-F."/>
            <person name="Nai Y.-S."/>
        </authorList>
    </citation>
    <scope>NUCLEOTIDE SEQUENCE</scope>
    <source>
        <strain evidence="1">NCHU-NPUST-175</strain>
    </source>
</reference>
<accession>A0ACC4DBT5</accession>
<name>A0ACC4DBT5_PURLI</name>